<evidence type="ECO:0000256" key="9">
    <source>
        <dbReference type="ARBA" id="ARBA00039103"/>
    </source>
</evidence>
<dbReference type="GO" id="GO:0005524">
    <property type="term" value="F:ATP binding"/>
    <property type="evidence" value="ECO:0007669"/>
    <property type="project" value="UniProtKB-UniRule"/>
</dbReference>
<keyword evidence="11" id="KW-0067">ATP-binding</keyword>
<dbReference type="Gene3D" id="3.40.1110.10">
    <property type="entry name" value="Calcium-transporting ATPase, cytoplasmic domain N"/>
    <property type="match status" value="1"/>
</dbReference>
<dbReference type="InterPro" id="IPR059000">
    <property type="entry name" value="ATPase_P-type_domA"/>
</dbReference>
<dbReference type="PRINTS" id="PR00119">
    <property type="entry name" value="CATATPASE"/>
</dbReference>
<dbReference type="SFLD" id="SFLDS00003">
    <property type="entry name" value="Haloacid_Dehalogenase"/>
    <property type="match status" value="1"/>
</dbReference>
<dbReference type="GeneID" id="93486172"/>
<evidence type="ECO:0000313" key="13">
    <source>
        <dbReference type="EMBL" id="MBB6477856.1"/>
    </source>
</evidence>
<feature type="domain" description="P-type ATPase A" evidence="12">
    <location>
        <begin position="121"/>
        <end position="220"/>
    </location>
</feature>
<evidence type="ECO:0000256" key="3">
    <source>
        <dbReference type="ARBA" id="ARBA00022539"/>
    </source>
</evidence>
<evidence type="ECO:0000256" key="1">
    <source>
        <dbReference type="ARBA" id="ARBA00004651"/>
    </source>
</evidence>
<dbReference type="InterPro" id="IPR001757">
    <property type="entry name" value="P_typ_ATPase"/>
</dbReference>
<dbReference type="Pfam" id="PF00702">
    <property type="entry name" value="Hydrolase"/>
    <property type="match status" value="1"/>
</dbReference>
<dbReference type="SUPFAM" id="SSF81653">
    <property type="entry name" value="Calcium ATPase, transduction domain A"/>
    <property type="match status" value="1"/>
</dbReference>
<dbReference type="EC" id="7.2.2.21" evidence="9"/>
<keyword evidence="3" id="KW-0104">Cadmium</keyword>
<dbReference type="InterPro" id="IPR044492">
    <property type="entry name" value="P_typ_ATPase_HD_dom"/>
</dbReference>
<proteinExistence type="inferred from homology"/>
<dbReference type="Pfam" id="PF00122">
    <property type="entry name" value="E1-E2_ATPase"/>
    <property type="match status" value="1"/>
</dbReference>
<dbReference type="EMBL" id="JACHHI010000003">
    <property type="protein sequence ID" value="MBB6477856.1"/>
    <property type="molecule type" value="Genomic_DNA"/>
</dbReference>
<dbReference type="SUPFAM" id="SSF81665">
    <property type="entry name" value="Calcium ATPase, transmembrane domain M"/>
    <property type="match status" value="1"/>
</dbReference>
<keyword evidence="14" id="KW-1185">Reference proteome</keyword>
<evidence type="ECO:0000256" key="2">
    <source>
        <dbReference type="ARBA" id="ARBA00006024"/>
    </source>
</evidence>
<reference evidence="13 14" key="1">
    <citation type="submission" date="2020-08" db="EMBL/GenBank/DDBJ databases">
        <title>Genomic Encyclopedia of Type Strains, Phase IV (KMG-IV): sequencing the most valuable type-strain genomes for metagenomic binning, comparative biology and taxonomic classification.</title>
        <authorList>
            <person name="Goeker M."/>
        </authorList>
    </citation>
    <scope>NUCLEOTIDE SEQUENCE [LARGE SCALE GENOMIC DNA]</scope>
    <source>
        <strain evidence="13 14">DSM 21255</strain>
    </source>
</reference>
<evidence type="ECO:0000259" key="12">
    <source>
        <dbReference type="Pfam" id="PF00122"/>
    </source>
</evidence>
<feature type="transmembrane region" description="Helical" evidence="11">
    <location>
        <begin position="240"/>
        <end position="259"/>
    </location>
</feature>
<dbReference type="PANTHER" id="PTHR48085">
    <property type="entry name" value="CADMIUM/ZINC-TRANSPORTING ATPASE HMA2-RELATED"/>
    <property type="match status" value="1"/>
</dbReference>
<evidence type="ECO:0000256" key="4">
    <source>
        <dbReference type="ARBA" id="ARBA00022692"/>
    </source>
</evidence>
<evidence type="ECO:0000313" key="14">
    <source>
        <dbReference type="Proteomes" id="UP000591941"/>
    </source>
</evidence>
<dbReference type="InterPro" id="IPR027256">
    <property type="entry name" value="P-typ_ATPase_IB"/>
</dbReference>
<dbReference type="SUPFAM" id="SSF56784">
    <property type="entry name" value="HAD-like"/>
    <property type="match status" value="1"/>
</dbReference>
<feature type="transmembrane region" description="Helical" evidence="11">
    <location>
        <begin position="579"/>
        <end position="602"/>
    </location>
</feature>
<dbReference type="PANTHER" id="PTHR48085:SF5">
    <property type="entry name" value="CADMIUM_ZINC-TRANSPORTING ATPASE HMA4-RELATED"/>
    <property type="match status" value="1"/>
</dbReference>
<gene>
    <name evidence="13" type="ORF">HNR45_000889</name>
</gene>
<dbReference type="GO" id="GO:0046872">
    <property type="term" value="F:metal ion binding"/>
    <property type="evidence" value="ECO:0007669"/>
    <property type="project" value="UniProtKB-KW"/>
</dbReference>
<dbReference type="InterPro" id="IPR008250">
    <property type="entry name" value="ATPase_P-typ_transduc_dom_A_sf"/>
</dbReference>
<protein>
    <recommendedName>
        <fullName evidence="9">Cd(2+)-exporting ATPase</fullName>
        <ecNumber evidence="9">7.2.2.21</ecNumber>
    </recommendedName>
</protein>
<sequence>MWDRWWEWALRPRMMVLMTVLLLVSAYGHLTSNAFLQMYDPGWGVLLLTGIPLLFGGIEYLVKDKELTSWLLVGIALVACVALGEVFAATEVAWIMAFGEWLEGRTVQRARRGLEQILAQTPAQGRRINDAGETEMVAAEEIRVGDRLSVHPGETIPADGVVLTGATAVDEAMLTGESLPVDKRDGSEVFGGTVNGFGAIEMRATKVGADASMQRLVRLVREAENEQAPVQRTVDRWVRYLVPTAIALSLIVFALNFWWGTPLTETIYRTVTVLIVFCPCALALSTPTAIVAAIGQATKAGVIIKSGAALEVMGRIDTLALDKTGTITTGELAVTDVLPLQDDVSAQEVLALAAAAEEQSEHPLGKAILHKAQAVGVTLPEHTDFVMTGGRGVRVRLTDGSVLYAGSERYLTQEGINIAPTVEATLNELRSNGKIAVLVAQADQLIGVVAFADTVRAQMPAVTAALQRARLTPVMLTGDNAQTAQFVGATVGIDEVHARLLPEDKVAYIAAQQKAGRRVAMVGDGVNDAAALKRADVGIAIGGTAGDMAIEAADIILPGSDMTRLPYLARLSQKTLRTIHINLAIALSLNILGVILSLFGWLTPVTGAIVHNAGSIIVSLHAIWLYETKILTGVREADARPTCGALSRDIIRG</sequence>
<accession>A0A841R237</accession>
<keyword evidence="6" id="KW-1278">Translocase</keyword>
<evidence type="ECO:0000256" key="6">
    <source>
        <dbReference type="ARBA" id="ARBA00022967"/>
    </source>
</evidence>
<keyword evidence="11" id="KW-1003">Cell membrane</keyword>
<dbReference type="PROSITE" id="PS00154">
    <property type="entry name" value="ATPASE_E1_E2"/>
    <property type="match status" value="1"/>
</dbReference>
<dbReference type="InterPro" id="IPR023299">
    <property type="entry name" value="ATPase_P-typ_cyto_dom_N"/>
</dbReference>
<feature type="transmembrane region" description="Helical" evidence="11">
    <location>
        <begin position="12"/>
        <end position="30"/>
    </location>
</feature>
<dbReference type="GO" id="GO:0008551">
    <property type="term" value="F:P-type cadmium transporter activity"/>
    <property type="evidence" value="ECO:0007669"/>
    <property type="project" value="UniProtKB-EC"/>
</dbReference>
<feature type="transmembrane region" description="Helical" evidence="11">
    <location>
        <begin position="271"/>
        <end position="295"/>
    </location>
</feature>
<dbReference type="SFLD" id="SFLDG00002">
    <property type="entry name" value="C1.7:_P-type_atpase_like"/>
    <property type="match status" value="1"/>
</dbReference>
<comment type="subcellular location">
    <subcellularLocation>
        <location evidence="1">Cell membrane</location>
        <topology evidence="1">Multi-pass membrane protein</topology>
    </subcellularLocation>
</comment>
<dbReference type="NCBIfam" id="TIGR01494">
    <property type="entry name" value="ATPase_P-type"/>
    <property type="match status" value="1"/>
</dbReference>
<keyword evidence="8 11" id="KW-0472">Membrane</keyword>
<dbReference type="OrthoDB" id="9813266at2"/>
<evidence type="ECO:0000256" key="10">
    <source>
        <dbReference type="ARBA" id="ARBA00049338"/>
    </source>
</evidence>
<keyword evidence="4 11" id="KW-0812">Transmembrane</keyword>
<feature type="transmembrane region" description="Helical" evidence="11">
    <location>
        <begin position="68"/>
        <end position="88"/>
    </location>
</feature>
<dbReference type="InterPro" id="IPR023298">
    <property type="entry name" value="ATPase_P-typ_TM_dom_sf"/>
</dbReference>
<keyword evidence="11" id="KW-0547">Nucleotide-binding</keyword>
<dbReference type="Proteomes" id="UP000591941">
    <property type="component" value="Unassembled WGS sequence"/>
</dbReference>
<dbReference type="InterPro" id="IPR051014">
    <property type="entry name" value="Cation_Transport_ATPase_IB"/>
</dbReference>
<comment type="caution">
    <text evidence="13">The sequence shown here is derived from an EMBL/GenBank/DDBJ whole genome shotgun (WGS) entry which is preliminary data.</text>
</comment>
<name>A0A841R237_9FIRM</name>
<dbReference type="Gene3D" id="2.70.150.10">
    <property type="entry name" value="Calcium-transporting ATPase, cytoplasmic transduction domain A"/>
    <property type="match status" value="1"/>
</dbReference>
<comment type="catalytic activity">
    <reaction evidence="10">
        <text>Cd(2+)(in) + ATP + H2O = Cd(2+)(out) + ADP + phosphate + H(+)</text>
        <dbReference type="Rhea" id="RHEA:12132"/>
        <dbReference type="ChEBI" id="CHEBI:15377"/>
        <dbReference type="ChEBI" id="CHEBI:15378"/>
        <dbReference type="ChEBI" id="CHEBI:30616"/>
        <dbReference type="ChEBI" id="CHEBI:43474"/>
        <dbReference type="ChEBI" id="CHEBI:48775"/>
        <dbReference type="ChEBI" id="CHEBI:456216"/>
        <dbReference type="EC" id="7.2.2.21"/>
    </reaction>
</comment>
<dbReference type="InterPro" id="IPR018303">
    <property type="entry name" value="ATPase_P-typ_P_site"/>
</dbReference>
<dbReference type="InterPro" id="IPR023214">
    <property type="entry name" value="HAD_sf"/>
</dbReference>
<evidence type="ECO:0000256" key="11">
    <source>
        <dbReference type="RuleBase" id="RU362081"/>
    </source>
</evidence>
<dbReference type="FunFam" id="2.70.150.10:FF:000002">
    <property type="entry name" value="Copper-transporting ATPase 1, putative"/>
    <property type="match status" value="1"/>
</dbReference>
<feature type="transmembrane region" description="Helical" evidence="11">
    <location>
        <begin position="608"/>
        <end position="626"/>
    </location>
</feature>
<dbReference type="GO" id="GO:0016887">
    <property type="term" value="F:ATP hydrolysis activity"/>
    <property type="evidence" value="ECO:0007669"/>
    <property type="project" value="InterPro"/>
</dbReference>
<dbReference type="SFLD" id="SFLDF00027">
    <property type="entry name" value="p-type_atpase"/>
    <property type="match status" value="1"/>
</dbReference>
<evidence type="ECO:0000256" key="5">
    <source>
        <dbReference type="ARBA" id="ARBA00022723"/>
    </source>
</evidence>
<evidence type="ECO:0000256" key="8">
    <source>
        <dbReference type="ARBA" id="ARBA00023136"/>
    </source>
</evidence>
<keyword evidence="5 11" id="KW-0479">Metal-binding</keyword>
<dbReference type="RefSeq" id="WP_159822835.1">
    <property type="nucleotide sequence ID" value="NZ_CABWNB010000002.1"/>
</dbReference>
<evidence type="ECO:0000256" key="7">
    <source>
        <dbReference type="ARBA" id="ARBA00022989"/>
    </source>
</evidence>
<dbReference type="NCBIfam" id="TIGR01525">
    <property type="entry name" value="ATPase-IB_hvy"/>
    <property type="match status" value="1"/>
</dbReference>
<dbReference type="InterPro" id="IPR036412">
    <property type="entry name" value="HAD-like_sf"/>
</dbReference>
<organism evidence="13 14">
    <name type="scientific">Negativicoccus succinicivorans</name>
    <dbReference type="NCBI Taxonomy" id="620903"/>
    <lineage>
        <taxon>Bacteria</taxon>
        <taxon>Bacillati</taxon>
        <taxon>Bacillota</taxon>
        <taxon>Negativicutes</taxon>
        <taxon>Veillonellales</taxon>
        <taxon>Veillonellaceae</taxon>
        <taxon>Negativicoccus</taxon>
    </lineage>
</organism>
<feature type="transmembrane region" description="Helical" evidence="11">
    <location>
        <begin position="42"/>
        <end position="62"/>
    </location>
</feature>
<comment type="similarity">
    <text evidence="2 11">Belongs to the cation transport ATPase (P-type) (TC 3.A.3) family. Type IB subfamily.</text>
</comment>
<dbReference type="AlphaFoldDB" id="A0A841R237"/>
<dbReference type="Gene3D" id="3.40.50.1000">
    <property type="entry name" value="HAD superfamily/HAD-like"/>
    <property type="match status" value="1"/>
</dbReference>
<keyword evidence="7 11" id="KW-1133">Transmembrane helix</keyword>
<dbReference type="GO" id="GO:0005886">
    <property type="term" value="C:plasma membrane"/>
    <property type="evidence" value="ECO:0007669"/>
    <property type="project" value="UniProtKB-SubCell"/>
</dbReference>